<name>A0A4V3JN52_9LEPT</name>
<keyword evidence="2" id="KW-1185">Reference proteome</keyword>
<comment type="caution">
    <text evidence="1">The sequence shown here is derived from an EMBL/GenBank/DDBJ whole genome shotgun (WGS) entry which is preliminary data.</text>
</comment>
<dbReference type="Proteomes" id="UP000298125">
    <property type="component" value="Unassembled WGS sequence"/>
</dbReference>
<evidence type="ECO:0000313" key="1">
    <source>
        <dbReference type="EMBL" id="TGL33515.1"/>
    </source>
</evidence>
<dbReference type="AlphaFoldDB" id="A0A4V3JN52"/>
<sequence length="293" mass="32364">MAKKNIFPITLKDCSLVLIFLFTLSCFTKEAHQSGSWVTHLLGIVSTFTAEKKMPDSSDSTLEGSYSVRSVAPNVVLENSQFLIEGENLRHLTVGQLFGEGFEKFLEFTEVTESKIIVSLFRCPDSSLVLRSSPNQENNHPISIPCLGSFDYSVRTLKLDLGQPFSPVIPIFSTNVWEILQTLGEVEFVSSPPLPVGIHLHPDTGEIKGMPTISTENQFRSYTVVARLKKNPETKLSSSVQLIVLSEEDKKSRICKSIAETSICRGSTPHSCANSSVCFISQFACETDLKCGF</sequence>
<dbReference type="OrthoDB" id="328405at2"/>
<reference evidence="1" key="1">
    <citation type="journal article" date="2019" name="PLoS Negl. Trop. Dis.">
        <title>Revisiting the worldwide diversity of Leptospira species in the environment.</title>
        <authorList>
            <person name="Vincent A.T."/>
            <person name="Schiettekatte O."/>
            <person name="Bourhy P."/>
            <person name="Veyrier F.J."/>
            <person name="Picardeau M."/>
        </authorList>
    </citation>
    <scope>NUCLEOTIDE SEQUENCE [LARGE SCALE GENOMIC DNA]</scope>
    <source>
        <strain evidence="1">201702692</strain>
    </source>
</reference>
<gene>
    <name evidence="1" type="ORF">EHQ49_17970</name>
</gene>
<evidence type="ECO:0000313" key="2">
    <source>
        <dbReference type="Proteomes" id="UP000298125"/>
    </source>
</evidence>
<organism evidence="1 2">
    <name type="scientific">Leptospira perdikensis</name>
    <dbReference type="NCBI Taxonomy" id="2484948"/>
    <lineage>
        <taxon>Bacteria</taxon>
        <taxon>Pseudomonadati</taxon>
        <taxon>Spirochaetota</taxon>
        <taxon>Spirochaetia</taxon>
        <taxon>Leptospirales</taxon>
        <taxon>Leptospiraceae</taxon>
        <taxon>Leptospira</taxon>
    </lineage>
</organism>
<accession>A0A4V3JN52</accession>
<dbReference type="RefSeq" id="WP_135581282.1">
    <property type="nucleotide sequence ID" value="NZ_RQGA01000019.1"/>
</dbReference>
<dbReference type="PROSITE" id="PS51257">
    <property type="entry name" value="PROKAR_LIPOPROTEIN"/>
    <property type="match status" value="1"/>
</dbReference>
<protein>
    <recommendedName>
        <fullName evidence="3">Lipoprotein</fullName>
    </recommendedName>
</protein>
<proteinExistence type="predicted"/>
<evidence type="ECO:0008006" key="3">
    <source>
        <dbReference type="Google" id="ProtNLM"/>
    </source>
</evidence>
<dbReference type="EMBL" id="RQGA01000019">
    <property type="protein sequence ID" value="TGL33515.1"/>
    <property type="molecule type" value="Genomic_DNA"/>
</dbReference>